<sequence length="95" mass="11161">MKKETRILLETRWKETIRKQREGKTGKVYGSYVLMKTEEGCEEAKKLIREQAEMSIEDVIRQEDTRKTAEELIEDIEIITIEKYGAILVGWILTV</sequence>
<proteinExistence type="predicted"/>
<reference evidence="1" key="1">
    <citation type="journal article" date="2021" name="Gut Microbes">
        <title>A synthetic consortium of 100 gut commensals modulates the composition and function in a colon model of the microbiome of elderly subjects.</title>
        <authorList>
            <person name="Perez M."/>
            <person name="Ntemiri A."/>
            <person name="Tan H."/>
            <person name="Harris H.M.B."/>
            <person name="Roager H.M."/>
            <person name="Ribiere C."/>
            <person name="O'Toole P.W."/>
        </authorList>
    </citation>
    <scope>NUCLEOTIDE SEQUENCE</scope>
    <source>
        <strain evidence="1">MCC335</strain>
    </source>
</reference>
<dbReference type="Proteomes" id="UP000708338">
    <property type="component" value="Unassembled WGS sequence"/>
</dbReference>
<gene>
    <name evidence="1" type="ORF">GPL26_07865</name>
</gene>
<organism evidence="1 2">
    <name type="scientific">Enterocloster citroniae</name>
    <dbReference type="NCBI Taxonomy" id="358743"/>
    <lineage>
        <taxon>Bacteria</taxon>
        <taxon>Bacillati</taxon>
        <taxon>Bacillota</taxon>
        <taxon>Clostridia</taxon>
        <taxon>Lachnospirales</taxon>
        <taxon>Lachnospiraceae</taxon>
        <taxon>Enterocloster</taxon>
    </lineage>
</organism>
<evidence type="ECO:0000313" key="1">
    <source>
        <dbReference type="EMBL" id="MBT9809560.1"/>
    </source>
</evidence>
<evidence type="ECO:0000313" key="2">
    <source>
        <dbReference type="Proteomes" id="UP000708338"/>
    </source>
</evidence>
<dbReference type="AlphaFoldDB" id="A0AA41K5E0"/>
<dbReference type="EMBL" id="WQPS01000007">
    <property type="protein sequence ID" value="MBT9809560.1"/>
    <property type="molecule type" value="Genomic_DNA"/>
</dbReference>
<dbReference type="RefSeq" id="WP_215630022.1">
    <property type="nucleotide sequence ID" value="NZ_WQPS01000007.1"/>
</dbReference>
<accession>A0AA41K5E0</accession>
<name>A0AA41K5E0_9FIRM</name>
<comment type="caution">
    <text evidence="1">The sequence shown here is derived from an EMBL/GenBank/DDBJ whole genome shotgun (WGS) entry which is preliminary data.</text>
</comment>
<protein>
    <submittedName>
        <fullName evidence="1">Uncharacterized protein</fullName>
    </submittedName>
</protein>